<dbReference type="GO" id="GO:0016787">
    <property type="term" value="F:hydrolase activity"/>
    <property type="evidence" value="ECO:0007669"/>
    <property type="project" value="UniProtKB-KW"/>
</dbReference>
<dbReference type="InterPro" id="IPR011335">
    <property type="entry name" value="Restrct_endonuc-II-like"/>
</dbReference>
<name>A0A2H6CUR6_TETHA</name>
<dbReference type="GO" id="GO:0003677">
    <property type="term" value="F:DNA binding"/>
    <property type="evidence" value="ECO:0007669"/>
    <property type="project" value="InterPro"/>
</dbReference>
<dbReference type="RefSeq" id="WP_103103579.1">
    <property type="nucleotide sequence ID" value="NZ_BDEC01000060.1"/>
</dbReference>
<dbReference type="Proteomes" id="UP000236214">
    <property type="component" value="Unassembled WGS sequence"/>
</dbReference>
<evidence type="ECO:0000259" key="2">
    <source>
        <dbReference type="Pfam" id="PF04471"/>
    </source>
</evidence>
<dbReference type="SUPFAM" id="SSF52980">
    <property type="entry name" value="Restriction endonuclease-like"/>
    <property type="match status" value="1"/>
</dbReference>
<evidence type="ECO:0000313" key="4">
    <source>
        <dbReference type="Proteomes" id="UP000236214"/>
    </source>
</evidence>
<dbReference type="GO" id="GO:0004519">
    <property type="term" value="F:endonuclease activity"/>
    <property type="evidence" value="ECO:0007669"/>
    <property type="project" value="InterPro"/>
</dbReference>
<reference evidence="3 4" key="1">
    <citation type="submission" date="2016-05" db="EMBL/GenBank/DDBJ databases">
        <title>Whole genome sequencing of Tetragenococcus halophilus subsp. halophilus NISL 7118.</title>
        <authorList>
            <person name="Shiwa Y."/>
            <person name="Nishimura I."/>
            <person name="Yoshikawa H."/>
            <person name="Koyama Y."/>
            <person name="Oguma T."/>
        </authorList>
    </citation>
    <scope>NUCLEOTIDE SEQUENCE [LARGE SCALE GENOMIC DNA]</scope>
    <source>
        <strain evidence="3 4">NISL 7118</strain>
    </source>
</reference>
<dbReference type="GO" id="GO:0009307">
    <property type="term" value="P:DNA restriction-modification system"/>
    <property type="evidence" value="ECO:0007669"/>
    <property type="project" value="InterPro"/>
</dbReference>
<feature type="domain" description="Restriction endonuclease type IV Mrr" evidence="2">
    <location>
        <begin position="87"/>
        <end position="195"/>
    </location>
</feature>
<proteinExistence type="predicted"/>
<dbReference type="Pfam" id="PF04471">
    <property type="entry name" value="Mrr_cat"/>
    <property type="match status" value="1"/>
</dbReference>
<keyword evidence="4" id="KW-1185">Reference proteome</keyword>
<dbReference type="Gene3D" id="3.40.1350.10">
    <property type="match status" value="1"/>
</dbReference>
<comment type="caution">
    <text evidence="3">The sequence shown here is derived from an EMBL/GenBank/DDBJ whole genome shotgun (WGS) entry which is preliminary data.</text>
</comment>
<organism evidence="3 4">
    <name type="scientific">Tetragenococcus halophilus subsp. halophilus</name>
    <dbReference type="NCBI Taxonomy" id="1513897"/>
    <lineage>
        <taxon>Bacteria</taxon>
        <taxon>Bacillati</taxon>
        <taxon>Bacillota</taxon>
        <taxon>Bacilli</taxon>
        <taxon>Lactobacillales</taxon>
        <taxon>Enterococcaceae</taxon>
        <taxon>Tetragenococcus</taxon>
    </lineage>
</organism>
<keyword evidence="1" id="KW-0378">Hydrolase</keyword>
<accession>A0A2H6CUR6</accession>
<sequence length="229" mass="26956">MVTEFYKMRDIPIEVEKRNEGIDALRKLKRLVDQNKSSFFDTSKTNSYYRNKQEKKIKLAQQKATKIDDLKHKFYEQIDNENVQNRGFELEKLIAELFIINDIPFQKSYRNESNTQQIDGYFRFDGSDYLTEIKWDKNKVNSAQISSLKQKVDTKLNATRGFFIAINGFRNEVVKDYSNRDAKIIFMDGEELIHVLEDRISLKEALITKITEAAKTGNPYISLREKIML</sequence>
<evidence type="ECO:0000313" key="3">
    <source>
        <dbReference type="EMBL" id="GBD68741.1"/>
    </source>
</evidence>
<dbReference type="InterPro" id="IPR011856">
    <property type="entry name" value="tRNA_endonuc-like_dom_sf"/>
</dbReference>
<evidence type="ECO:0000256" key="1">
    <source>
        <dbReference type="ARBA" id="ARBA00022801"/>
    </source>
</evidence>
<dbReference type="InterPro" id="IPR007560">
    <property type="entry name" value="Restrct_endonuc_IV_Mrr"/>
</dbReference>
<protein>
    <recommendedName>
        <fullName evidence="2">Restriction endonuclease type IV Mrr domain-containing protein</fullName>
    </recommendedName>
</protein>
<gene>
    <name evidence="3" type="ORF">TEHN7118_1547</name>
</gene>
<dbReference type="EMBL" id="BDEC01000060">
    <property type="protein sequence ID" value="GBD68741.1"/>
    <property type="molecule type" value="Genomic_DNA"/>
</dbReference>
<dbReference type="AlphaFoldDB" id="A0A2H6CUR6"/>